<gene>
    <name evidence="9" type="ORF">FZ041_12195</name>
</gene>
<feature type="transmembrane region" description="Helical" evidence="8">
    <location>
        <begin position="46"/>
        <end position="64"/>
    </location>
</feature>
<comment type="subcellular location">
    <subcellularLocation>
        <location evidence="1">Cell inner membrane</location>
        <topology evidence="1">Multi-pass membrane protein</topology>
    </subcellularLocation>
</comment>
<dbReference type="Pfam" id="PF01306">
    <property type="entry name" value="LacY_symp"/>
    <property type="match status" value="1"/>
</dbReference>
<evidence type="ECO:0000256" key="5">
    <source>
        <dbReference type="ARBA" id="ARBA00022692"/>
    </source>
</evidence>
<evidence type="ECO:0000313" key="10">
    <source>
        <dbReference type="Proteomes" id="UP000322783"/>
    </source>
</evidence>
<keyword evidence="5 8" id="KW-0812">Transmembrane</keyword>
<dbReference type="PRINTS" id="PR00174">
    <property type="entry name" value="LACYSMPORT"/>
</dbReference>
<keyword evidence="2" id="KW-0813">Transport</keyword>
<dbReference type="SUPFAM" id="SSF103473">
    <property type="entry name" value="MFS general substrate transporter"/>
    <property type="match status" value="1"/>
</dbReference>
<feature type="transmembrane region" description="Helical" evidence="8">
    <location>
        <begin position="145"/>
        <end position="163"/>
    </location>
</feature>
<dbReference type="Gene3D" id="1.20.1250.20">
    <property type="entry name" value="MFS general substrate transporter like domains"/>
    <property type="match status" value="2"/>
</dbReference>
<evidence type="ECO:0000313" key="9">
    <source>
        <dbReference type="EMBL" id="TYZ27249.1"/>
    </source>
</evidence>
<proteinExistence type="predicted"/>
<evidence type="ECO:0000256" key="6">
    <source>
        <dbReference type="ARBA" id="ARBA00022989"/>
    </source>
</evidence>
<dbReference type="NCBIfam" id="NF007077">
    <property type="entry name" value="PRK09528.1"/>
    <property type="match status" value="1"/>
</dbReference>
<dbReference type="InterPro" id="IPR036259">
    <property type="entry name" value="MFS_trans_sf"/>
</dbReference>
<evidence type="ECO:0000256" key="1">
    <source>
        <dbReference type="ARBA" id="ARBA00004429"/>
    </source>
</evidence>
<evidence type="ECO:0000256" key="3">
    <source>
        <dbReference type="ARBA" id="ARBA00022475"/>
    </source>
</evidence>
<keyword evidence="4" id="KW-0997">Cell inner membrane</keyword>
<feature type="transmembrane region" description="Helical" evidence="8">
    <location>
        <begin position="221"/>
        <end position="238"/>
    </location>
</feature>
<dbReference type="Proteomes" id="UP000322783">
    <property type="component" value="Unassembled WGS sequence"/>
</dbReference>
<feature type="transmembrane region" description="Helical" evidence="8">
    <location>
        <begin position="379"/>
        <end position="399"/>
    </location>
</feature>
<feature type="transmembrane region" description="Helical" evidence="8">
    <location>
        <begin position="316"/>
        <end position="336"/>
    </location>
</feature>
<accession>A0A5D6WJI1</accession>
<sequence>MSKIFNRDFLNYGGLFYFYFMIWAIVLAFLPLWLKDIAGLNEAEAGFVFSSMSLIALCYHPFFGVIQDKLRYRKNLFGVIAIALLFMGPFFSYLFQELLAFNVYAGALLGSSYLSLCFFGGVGVVESYIEKVSRKNGFEYGHVRLFGSLAGATATFIGGLLYVNNPDSIFWFGSGSAVLLCLLLYLARVKGEQSPEEQRAQTSAASINKKDVLEILKQKRFWAFALIIVGTASIYDVFDQQFPNYYVTFFATKEAGIDTFSKLCATQTALEAVLMVFAPALVNKIGAKRGLLLFGLLTFVRIAGSAFFTTPIALSAFRLIAAFEMPLMLVSVMKYISAVFDVRLSATVYLLGFNLAKQGAVVIFSSIAGGMYASMGFQSTYTFLALSVLLITFISIFTLKNDKGANEKLVAAVEK</sequence>
<evidence type="ECO:0000256" key="7">
    <source>
        <dbReference type="ARBA" id="ARBA00023136"/>
    </source>
</evidence>
<feature type="transmembrane region" description="Helical" evidence="8">
    <location>
        <begin position="291"/>
        <end position="310"/>
    </location>
</feature>
<feature type="transmembrane region" description="Helical" evidence="8">
    <location>
        <begin position="101"/>
        <end position="125"/>
    </location>
</feature>
<evidence type="ECO:0000256" key="2">
    <source>
        <dbReference type="ARBA" id="ARBA00022448"/>
    </source>
</evidence>
<dbReference type="PANTHER" id="PTHR23522:SF10">
    <property type="entry name" value="3-PHENYLPROPIONIC ACID TRANSPORTER-RELATED"/>
    <property type="match status" value="1"/>
</dbReference>
<name>A0A5D6WJI1_9FIRM</name>
<keyword evidence="7 8" id="KW-0472">Membrane</keyword>
<reference evidence="9 10" key="1">
    <citation type="submission" date="2019-08" db="EMBL/GenBank/DDBJ databases">
        <title>Selenomonas sp. mPRGC5 and Selenomonas sp. mPRGC8 isolated from ruminal fluid of dairy goat (Capra hircus).</title>
        <authorList>
            <person name="Poothong S."/>
            <person name="Nuengjamnong C."/>
            <person name="Tanasupawat S."/>
        </authorList>
    </citation>
    <scope>NUCLEOTIDE SEQUENCE [LARGE SCALE GENOMIC DNA]</scope>
    <source>
        <strain evidence="10">mPRGC8</strain>
    </source>
</reference>
<protein>
    <submittedName>
        <fullName evidence="9">MFS transporter</fullName>
    </submittedName>
</protein>
<feature type="transmembrane region" description="Helical" evidence="8">
    <location>
        <begin position="12"/>
        <end position="34"/>
    </location>
</feature>
<dbReference type="InterPro" id="IPR000576">
    <property type="entry name" value="LacY/RafB_perm_fam"/>
</dbReference>
<organism evidence="9 10">
    <name type="scientific">Selenomonas caprae</name>
    <dbReference type="NCBI Taxonomy" id="2606905"/>
    <lineage>
        <taxon>Bacteria</taxon>
        <taxon>Bacillati</taxon>
        <taxon>Bacillota</taxon>
        <taxon>Negativicutes</taxon>
        <taxon>Selenomonadales</taxon>
        <taxon>Selenomonadaceae</taxon>
        <taxon>Selenomonas</taxon>
    </lineage>
</organism>
<evidence type="ECO:0000256" key="4">
    <source>
        <dbReference type="ARBA" id="ARBA00022519"/>
    </source>
</evidence>
<feature type="transmembrane region" description="Helical" evidence="8">
    <location>
        <begin position="260"/>
        <end position="282"/>
    </location>
</feature>
<evidence type="ECO:0000256" key="8">
    <source>
        <dbReference type="SAM" id="Phobius"/>
    </source>
</evidence>
<feature type="transmembrane region" description="Helical" evidence="8">
    <location>
        <begin position="348"/>
        <end position="373"/>
    </location>
</feature>
<feature type="transmembrane region" description="Helical" evidence="8">
    <location>
        <begin position="169"/>
        <end position="187"/>
    </location>
</feature>
<dbReference type="GO" id="GO:0030395">
    <property type="term" value="F:lactose binding"/>
    <property type="evidence" value="ECO:0007669"/>
    <property type="project" value="TreeGrafter"/>
</dbReference>
<dbReference type="GO" id="GO:0005886">
    <property type="term" value="C:plasma membrane"/>
    <property type="evidence" value="ECO:0007669"/>
    <property type="project" value="UniProtKB-SubCell"/>
</dbReference>
<dbReference type="GO" id="GO:0015528">
    <property type="term" value="F:lactose:proton symporter activity"/>
    <property type="evidence" value="ECO:0007669"/>
    <property type="project" value="TreeGrafter"/>
</dbReference>
<dbReference type="EMBL" id="VTOZ01000030">
    <property type="protein sequence ID" value="TYZ27249.1"/>
    <property type="molecule type" value="Genomic_DNA"/>
</dbReference>
<dbReference type="PANTHER" id="PTHR23522">
    <property type="entry name" value="BLL5896 PROTEIN"/>
    <property type="match status" value="1"/>
</dbReference>
<dbReference type="NCBIfam" id="TIGR00882">
    <property type="entry name" value="2A0105"/>
    <property type="match status" value="1"/>
</dbReference>
<feature type="transmembrane region" description="Helical" evidence="8">
    <location>
        <begin position="76"/>
        <end position="95"/>
    </location>
</feature>
<keyword evidence="3" id="KW-1003">Cell membrane</keyword>
<comment type="caution">
    <text evidence="9">The sequence shown here is derived from an EMBL/GenBank/DDBJ whole genome shotgun (WGS) entry which is preliminary data.</text>
</comment>
<keyword evidence="10" id="KW-1185">Reference proteome</keyword>
<keyword evidence="6 8" id="KW-1133">Transmembrane helix</keyword>
<dbReference type="AlphaFoldDB" id="A0A5D6WJI1"/>
<dbReference type="RefSeq" id="WP_149189753.1">
    <property type="nucleotide sequence ID" value="NZ_VTOZ01000030.1"/>
</dbReference>